<dbReference type="AlphaFoldDB" id="A0A0E0F9B7"/>
<protein>
    <submittedName>
        <fullName evidence="1">Uncharacterized protein</fullName>
    </submittedName>
</protein>
<keyword evidence="2" id="KW-1185">Reference proteome</keyword>
<dbReference type="Proteomes" id="UP000008021">
    <property type="component" value="Chromosome 12"/>
</dbReference>
<sequence length="80" mass="8832">MASFLFSRGLFLPSPFPLRRGWAGKSLVCFHYKRLSDHLICIMNIFGILKPEKLKPVTECWGVLFGVGVPNTANAGPKPG</sequence>
<name>A0A0E0F9B7_9ORYZ</name>
<organism evidence="1">
    <name type="scientific">Oryza meridionalis</name>
    <dbReference type="NCBI Taxonomy" id="40149"/>
    <lineage>
        <taxon>Eukaryota</taxon>
        <taxon>Viridiplantae</taxon>
        <taxon>Streptophyta</taxon>
        <taxon>Embryophyta</taxon>
        <taxon>Tracheophyta</taxon>
        <taxon>Spermatophyta</taxon>
        <taxon>Magnoliopsida</taxon>
        <taxon>Liliopsida</taxon>
        <taxon>Poales</taxon>
        <taxon>Poaceae</taxon>
        <taxon>BOP clade</taxon>
        <taxon>Oryzoideae</taxon>
        <taxon>Oryzeae</taxon>
        <taxon>Oryzinae</taxon>
        <taxon>Oryza</taxon>
    </lineage>
</organism>
<accession>A0A0E0F9B7</accession>
<dbReference type="EnsemblPlants" id="OMERI12G01100.1">
    <property type="protein sequence ID" value="OMERI12G01100.1"/>
    <property type="gene ID" value="OMERI12G01100"/>
</dbReference>
<proteinExistence type="predicted"/>
<dbReference type="HOGENOM" id="CLU_2593827_0_0_1"/>
<dbReference type="Gramene" id="OMERI12G01100.1">
    <property type="protein sequence ID" value="OMERI12G01100.1"/>
    <property type="gene ID" value="OMERI12G01100"/>
</dbReference>
<evidence type="ECO:0000313" key="1">
    <source>
        <dbReference type="EnsemblPlants" id="OMERI12G01100.1"/>
    </source>
</evidence>
<reference evidence="1" key="1">
    <citation type="submission" date="2015-04" db="UniProtKB">
        <authorList>
            <consortium name="EnsemblPlants"/>
        </authorList>
    </citation>
    <scope>IDENTIFICATION</scope>
</reference>
<evidence type="ECO:0000313" key="2">
    <source>
        <dbReference type="Proteomes" id="UP000008021"/>
    </source>
</evidence>
<reference evidence="1" key="2">
    <citation type="submission" date="2018-05" db="EMBL/GenBank/DDBJ databases">
        <title>OmerRS3 (Oryza meridionalis Reference Sequence Version 3).</title>
        <authorList>
            <person name="Zhang J."/>
            <person name="Kudrna D."/>
            <person name="Lee S."/>
            <person name="Talag J."/>
            <person name="Welchert J."/>
            <person name="Wing R.A."/>
        </authorList>
    </citation>
    <scope>NUCLEOTIDE SEQUENCE [LARGE SCALE GENOMIC DNA]</scope>
    <source>
        <strain evidence="1">cv. OR44</strain>
    </source>
</reference>